<dbReference type="EMBL" id="JAGIOF010000001">
    <property type="protein sequence ID" value="MBP2385268.1"/>
    <property type="molecule type" value="Genomic_DNA"/>
</dbReference>
<dbReference type="InterPro" id="IPR043129">
    <property type="entry name" value="ATPase_NBD"/>
</dbReference>
<dbReference type="Pfam" id="PF12802">
    <property type="entry name" value="MarR_2"/>
    <property type="match status" value="1"/>
</dbReference>
<dbReference type="SUPFAM" id="SSF46785">
    <property type="entry name" value="Winged helix' DNA-binding domain"/>
    <property type="match status" value="1"/>
</dbReference>
<dbReference type="Gene3D" id="3.30.420.40">
    <property type="match status" value="2"/>
</dbReference>
<evidence type="ECO:0000256" key="1">
    <source>
        <dbReference type="ARBA" id="ARBA00006479"/>
    </source>
</evidence>
<dbReference type="Proteomes" id="UP001296993">
    <property type="component" value="Unassembled WGS sequence"/>
</dbReference>
<comment type="caution">
    <text evidence="3">The sequence shown here is derived from an EMBL/GenBank/DDBJ whole genome shotgun (WGS) entry which is preliminary data.</text>
</comment>
<comment type="similarity">
    <text evidence="1">Belongs to the ROK (NagC/XylR) family.</text>
</comment>
<evidence type="ECO:0000313" key="3">
    <source>
        <dbReference type="EMBL" id="MBP2385268.1"/>
    </source>
</evidence>
<dbReference type="PROSITE" id="PS01125">
    <property type="entry name" value="ROK"/>
    <property type="match status" value="1"/>
</dbReference>
<dbReference type="InterPro" id="IPR036388">
    <property type="entry name" value="WH-like_DNA-bd_sf"/>
</dbReference>
<feature type="domain" description="HTH marR-type" evidence="2">
    <location>
        <begin position="27"/>
        <end position="78"/>
    </location>
</feature>
<dbReference type="PANTHER" id="PTHR18964">
    <property type="entry name" value="ROK (REPRESSOR, ORF, KINASE) FAMILY"/>
    <property type="match status" value="1"/>
</dbReference>
<dbReference type="SUPFAM" id="SSF53067">
    <property type="entry name" value="Actin-like ATPase domain"/>
    <property type="match status" value="1"/>
</dbReference>
<proteinExistence type="inferred from homology"/>
<dbReference type="InterPro" id="IPR049874">
    <property type="entry name" value="ROK_cs"/>
</dbReference>
<name>A0ABS4XAJ3_9MICC</name>
<evidence type="ECO:0000259" key="2">
    <source>
        <dbReference type="Pfam" id="PF12802"/>
    </source>
</evidence>
<dbReference type="RefSeq" id="WP_209996067.1">
    <property type="nucleotide sequence ID" value="NZ_BAAAJY010000012.1"/>
</dbReference>
<dbReference type="PANTHER" id="PTHR18964:SF173">
    <property type="entry name" value="GLUCOKINASE"/>
    <property type="match status" value="1"/>
</dbReference>
<accession>A0ABS4XAJ3</accession>
<reference evidence="3 4" key="1">
    <citation type="submission" date="2021-03" db="EMBL/GenBank/DDBJ databases">
        <title>Sequencing the genomes of 1000 actinobacteria strains.</title>
        <authorList>
            <person name="Klenk H.-P."/>
        </authorList>
    </citation>
    <scope>NUCLEOTIDE SEQUENCE [LARGE SCALE GENOMIC DNA]</scope>
    <source>
        <strain evidence="3 4">DSM 15797</strain>
    </source>
</reference>
<dbReference type="InterPro" id="IPR036390">
    <property type="entry name" value="WH_DNA-bd_sf"/>
</dbReference>
<sequence length="395" mass="41358">MSADQQARAGIQNPGSQAALRGLNEQRILATLRTHGTLTQAALARSTGLSTATISNIVKSMVSTGRVTTTPTTSSGRRALGVTVLDEADVAVGIDFGRSHVRVVLAKSGFRLLDEEFTALEVGHHVEASIDVAARMLEALCERTNTSRSQLIGAGIGIPGPIDHRTNMVIRGAILPEWVDLDIDALLRRALDLPVFIDNDSNLGALAQITWGEHQECANLCFLKIGGGIGSGLILNSSLHYGNLGVTGEIGHSTIFDQGLICRCGNRGCLETVASTGIMVELLSRTENAPVSIENIIERAEAGDSATLRVIDDVGVAVGHALANVANLINPEVIVLGGPLAPLGEALLAPIRRGLQRHAIPVIGENTTLCMSMLGDRAEALGAAALVLRQSAALP</sequence>
<evidence type="ECO:0000313" key="4">
    <source>
        <dbReference type="Proteomes" id="UP001296993"/>
    </source>
</evidence>
<dbReference type="InterPro" id="IPR000835">
    <property type="entry name" value="HTH_MarR-typ"/>
</dbReference>
<keyword evidence="4" id="KW-1185">Reference proteome</keyword>
<dbReference type="GO" id="GO:0016301">
    <property type="term" value="F:kinase activity"/>
    <property type="evidence" value="ECO:0007669"/>
    <property type="project" value="UniProtKB-KW"/>
</dbReference>
<dbReference type="InterPro" id="IPR000600">
    <property type="entry name" value="ROK"/>
</dbReference>
<protein>
    <submittedName>
        <fullName evidence="3">NBD/HSP70 family sugar kinase</fullName>
    </submittedName>
</protein>
<organism evidence="3 4">
    <name type="scientific">Paeniglutamicibacter kerguelensis</name>
    <dbReference type="NCBI Taxonomy" id="254788"/>
    <lineage>
        <taxon>Bacteria</taxon>
        <taxon>Bacillati</taxon>
        <taxon>Actinomycetota</taxon>
        <taxon>Actinomycetes</taxon>
        <taxon>Micrococcales</taxon>
        <taxon>Micrococcaceae</taxon>
        <taxon>Paeniglutamicibacter</taxon>
    </lineage>
</organism>
<dbReference type="Pfam" id="PF00480">
    <property type="entry name" value="ROK"/>
    <property type="match status" value="1"/>
</dbReference>
<gene>
    <name evidence="3" type="ORF">JOF47_000779</name>
</gene>
<keyword evidence="3" id="KW-0418">Kinase</keyword>
<dbReference type="Gene3D" id="1.10.10.10">
    <property type="entry name" value="Winged helix-like DNA-binding domain superfamily/Winged helix DNA-binding domain"/>
    <property type="match status" value="1"/>
</dbReference>
<keyword evidence="3" id="KW-0808">Transferase</keyword>